<accession>A0A7W7GXL8</accession>
<gene>
    <name evidence="4" type="ORF">BJY16_003602</name>
</gene>
<feature type="domain" description="DUF2231" evidence="3">
    <location>
        <begin position="5"/>
        <end position="116"/>
    </location>
</feature>
<feature type="region of interest" description="Disordered" evidence="1">
    <location>
        <begin position="121"/>
        <end position="146"/>
    </location>
</feature>
<reference evidence="4 5" key="1">
    <citation type="submission" date="2020-08" db="EMBL/GenBank/DDBJ databases">
        <title>Sequencing the genomes of 1000 actinobacteria strains.</title>
        <authorList>
            <person name="Klenk H.-P."/>
        </authorList>
    </citation>
    <scope>NUCLEOTIDE SEQUENCE [LARGE SCALE GENOMIC DNA]</scope>
    <source>
        <strain evidence="4 5">DSM 45809</strain>
    </source>
</reference>
<name>A0A7W7GXL8_9ACTN</name>
<sequence length="146" mass="15334">MRRRNPVEPALLMFPLGLFLVAAILDLATLAGAPSMVGTLAYWNVLAGLAGGVLAAVIGRPRAAILLADLGVLFLFAVLAMIRVRTGDRTVDPGLFLLELLGCGSALAASWFGGRLDPNRSPGMRRSASRHADDSAGITPIRRESA</sequence>
<keyword evidence="2" id="KW-0812">Transmembrane</keyword>
<evidence type="ECO:0000256" key="1">
    <source>
        <dbReference type="SAM" id="MobiDB-lite"/>
    </source>
</evidence>
<keyword evidence="2" id="KW-1133">Transmembrane helix</keyword>
<dbReference type="EMBL" id="JACHNB010000001">
    <property type="protein sequence ID" value="MBB4740143.1"/>
    <property type="molecule type" value="Genomic_DNA"/>
</dbReference>
<dbReference type="RefSeq" id="WP_185040585.1">
    <property type="nucleotide sequence ID" value="NZ_BAABFG010000005.1"/>
</dbReference>
<dbReference type="Proteomes" id="UP000546162">
    <property type="component" value="Unassembled WGS sequence"/>
</dbReference>
<protein>
    <submittedName>
        <fullName evidence="4">Putative membrane protein</fullName>
    </submittedName>
</protein>
<feature type="transmembrane region" description="Helical" evidence="2">
    <location>
        <begin position="96"/>
        <end position="116"/>
    </location>
</feature>
<proteinExistence type="predicted"/>
<dbReference type="Pfam" id="PF09990">
    <property type="entry name" value="DUF2231"/>
    <property type="match status" value="1"/>
</dbReference>
<feature type="transmembrane region" description="Helical" evidence="2">
    <location>
        <begin position="40"/>
        <end position="58"/>
    </location>
</feature>
<organism evidence="4 5">
    <name type="scientific">Actinoplanes octamycinicus</name>
    <dbReference type="NCBI Taxonomy" id="135948"/>
    <lineage>
        <taxon>Bacteria</taxon>
        <taxon>Bacillati</taxon>
        <taxon>Actinomycetota</taxon>
        <taxon>Actinomycetes</taxon>
        <taxon>Micromonosporales</taxon>
        <taxon>Micromonosporaceae</taxon>
        <taxon>Actinoplanes</taxon>
    </lineage>
</organism>
<dbReference type="AlphaFoldDB" id="A0A7W7GXL8"/>
<evidence type="ECO:0000313" key="4">
    <source>
        <dbReference type="EMBL" id="MBB4740143.1"/>
    </source>
</evidence>
<feature type="transmembrane region" description="Helical" evidence="2">
    <location>
        <begin position="65"/>
        <end position="84"/>
    </location>
</feature>
<dbReference type="InterPro" id="IPR019251">
    <property type="entry name" value="DUF2231_TM"/>
</dbReference>
<evidence type="ECO:0000256" key="2">
    <source>
        <dbReference type="SAM" id="Phobius"/>
    </source>
</evidence>
<comment type="caution">
    <text evidence="4">The sequence shown here is derived from an EMBL/GenBank/DDBJ whole genome shotgun (WGS) entry which is preliminary data.</text>
</comment>
<evidence type="ECO:0000259" key="3">
    <source>
        <dbReference type="Pfam" id="PF09990"/>
    </source>
</evidence>
<keyword evidence="2" id="KW-0472">Membrane</keyword>
<evidence type="ECO:0000313" key="5">
    <source>
        <dbReference type="Proteomes" id="UP000546162"/>
    </source>
</evidence>
<keyword evidence="5" id="KW-1185">Reference proteome</keyword>